<protein>
    <submittedName>
        <fullName evidence="2">Uncharacterized protein</fullName>
    </submittedName>
</protein>
<keyword evidence="1" id="KW-0812">Transmembrane</keyword>
<sequence length="72" mass="8540">MTFANTYIYSDRSIFDLKTLLEAIRFIIVNSILAFIFLFLTVEEIEWAIFSSRERITDKVIDETSWNIKTLI</sequence>
<comment type="caution">
    <text evidence="2">The sequence shown here is derived from an EMBL/GenBank/DDBJ whole genome shotgun (WGS) entry which is preliminary data.</text>
</comment>
<keyword evidence="1" id="KW-0472">Membrane</keyword>
<dbReference type="RefSeq" id="WP_036904121.1">
    <property type="nucleotide sequence ID" value="NZ_CP138967.1"/>
</dbReference>
<dbReference type="AlphaFoldDB" id="A0A0A2CCU2"/>
<evidence type="ECO:0000313" key="2">
    <source>
        <dbReference type="EMBL" id="KGG22394.1"/>
    </source>
</evidence>
<dbReference type="EMBL" id="JNAX01000002">
    <property type="protein sequence ID" value="KGG22394.1"/>
    <property type="molecule type" value="Genomic_DNA"/>
</dbReference>
<evidence type="ECO:0000313" key="3">
    <source>
        <dbReference type="Proteomes" id="UP000030392"/>
    </source>
</evidence>
<gene>
    <name evidence="2" type="ORF">EV03_0064</name>
</gene>
<organism evidence="2 3">
    <name type="scientific">Prochlorococcus marinus str. PAC1</name>
    <dbReference type="NCBI Taxonomy" id="59924"/>
    <lineage>
        <taxon>Bacteria</taxon>
        <taxon>Bacillati</taxon>
        <taxon>Cyanobacteriota</taxon>
        <taxon>Cyanophyceae</taxon>
        <taxon>Synechococcales</taxon>
        <taxon>Prochlorococcaceae</taxon>
        <taxon>Prochlorococcus</taxon>
    </lineage>
</organism>
<accession>A0A0A2CCU2</accession>
<proteinExistence type="predicted"/>
<name>A0A0A2CCU2_PROMR</name>
<keyword evidence="1" id="KW-1133">Transmembrane helix</keyword>
<evidence type="ECO:0000256" key="1">
    <source>
        <dbReference type="SAM" id="Phobius"/>
    </source>
</evidence>
<dbReference type="Proteomes" id="UP000030392">
    <property type="component" value="Unassembled WGS sequence"/>
</dbReference>
<reference evidence="3" key="1">
    <citation type="journal article" date="2014" name="Sci. Data">
        <title>Genomes of diverse isolates of the marine cyanobacterium Prochlorococcus.</title>
        <authorList>
            <person name="Biller S."/>
            <person name="Berube P."/>
            <person name="Thompson J."/>
            <person name="Kelly L."/>
            <person name="Roggensack S."/>
            <person name="Awad L."/>
            <person name="Roache-Johnson K."/>
            <person name="Ding H."/>
            <person name="Giovannoni S.J."/>
            <person name="Moore L.R."/>
            <person name="Chisholm S.W."/>
        </authorList>
    </citation>
    <scope>NUCLEOTIDE SEQUENCE [LARGE SCALE GENOMIC DNA]</scope>
    <source>
        <strain evidence="3">PAC1</strain>
    </source>
</reference>
<feature type="transmembrane region" description="Helical" evidence="1">
    <location>
        <begin position="23"/>
        <end position="42"/>
    </location>
</feature>